<name>A0A2R6WI75_MARPO</name>
<dbReference type="PANTHER" id="PTHR46153">
    <property type="entry name" value="ACYL CARRIER PROTEIN"/>
    <property type="match status" value="1"/>
</dbReference>
<dbReference type="Pfam" id="PF00550">
    <property type="entry name" value="PP-binding"/>
    <property type="match status" value="1"/>
</dbReference>
<proteinExistence type="predicted"/>
<evidence type="ECO:0000313" key="4">
    <source>
        <dbReference type="Proteomes" id="UP000244005"/>
    </source>
</evidence>
<evidence type="ECO:0000256" key="1">
    <source>
        <dbReference type="SAM" id="Phobius"/>
    </source>
</evidence>
<dbReference type="PROSITE" id="PS50075">
    <property type="entry name" value="CARRIER"/>
    <property type="match status" value="1"/>
</dbReference>
<organism evidence="3 4">
    <name type="scientific">Marchantia polymorpha</name>
    <name type="common">Common liverwort</name>
    <name type="synonym">Marchantia aquatica</name>
    <dbReference type="NCBI Taxonomy" id="3197"/>
    <lineage>
        <taxon>Eukaryota</taxon>
        <taxon>Viridiplantae</taxon>
        <taxon>Streptophyta</taxon>
        <taxon>Embryophyta</taxon>
        <taxon>Marchantiophyta</taxon>
        <taxon>Marchantiopsida</taxon>
        <taxon>Marchantiidae</taxon>
        <taxon>Marchantiales</taxon>
        <taxon>Marchantiaceae</taxon>
        <taxon>Marchantia</taxon>
    </lineage>
</organism>
<keyword evidence="1" id="KW-1133">Transmembrane helix</keyword>
<reference evidence="4" key="1">
    <citation type="journal article" date="2017" name="Cell">
        <title>Insights into land plant evolution garnered from the Marchantia polymorpha genome.</title>
        <authorList>
            <person name="Bowman J.L."/>
            <person name="Kohchi T."/>
            <person name="Yamato K.T."/>
            <person name="Jenkins J."/>
            <person name="Shu S."/>
            <person name="Ishizaki K."/>
            <person name="Yamaoka S."/>
            <person name="Nishihama R."/>
            <person name="Nakamura Y."/>
            <person name="Berger F."/>
            <person name="Adam C."/>
            <person name="Aki S.S."/>
            <person name="Althoff F."/>
            <person name="Araki T."/>
            <person name="Arteaga-Vazquez M.A."/>
            <person name="Balasubrmanian S."/>
            <person name="Barry K."/>
            <person name="Bauer D."/>
            <person name="Boehm C.R."/>
            <person name="Briginshaw L."/>
            <person name="Caballero-Perez J."/>
            <person name="Catarino B."/>
            <person name="Chen F."/>
            <person name="Chiyoda S."/>
            <person name="Chovatia M."/>
            <person name="Davies K.M."/>
            <person name="Delmans M."/>
            <person name="Demura T."/>
            <person name="Dierschke T."/>
            <person name="Dolan L."/>
            <person name="Dorantes-Acosta A.E."/>
            <person name="Eklund D.M."/>
            <person name="Florent S.N."/>
            <person name="Flores-Sandoval E."/>
            <person name="Fujiyama A."/>
            <person name="Fukuzawa H."/>
            <person name="Galik B."/>
            <person name="Grimanelli D."/>
            <person name="Grimwood J."/>
            <person name="Grossniklaus U."/>
            <person name="Hamada T."/>
            <person name="Haseloff J."/>
            <person name="Hetherington A.J."/>
            <person name="Higo A."/>
            <person name="Hirakawa Y."/>
            <person name="Hundley H.N."/>
            <person name="Ikeda Y."/>
            <person name="Inoue K."/>
            <person name="Inoue S.I."/>
            <person name="Ishida S."/>
            <person name="Jia Q."/>
            <person name="Kakita M."/>
            <person name="Kanazawa T."/>
            <person name="Kawai Y."/>
            <person name="Kawashima T."/>
            <person name="Kennedy M."/>
            <person name="Kinose K."/>
            <person name="Kinoshita T."/>
            <person name="Kohara Y."/>
            <person name="Koide E."/>
            <person name="Komatsu K."/>
            <person name="Kopischke S."/>
            <person name="Kubo M."/>
            <person name="Kyozuka J."/>
            <person name="Lagercrantz U."/>
            <person name="Lin S.S."/>
            <person name="Lindquist E."/>
            <person name="Lipzen A.M."/>
            <person name="Lu C.W."/>
            <person name="De Luna E."/>
            <person name="Martienssen R.A."/>
            <person name="Minamino N."/>
            <person name="Mizutani M."/>
            <person name="Mizutani M."/>
            <person name="Mochizuki N."/>
            <person name="Monte I."/>
            <person name="Mosher R."/>
            <person name="Nagasaki H."/>
            <person name="Nakagami H."/>
            <person name="Naramoto S."/>
            <person name="Nishitani K."/>
            <person name="Ohtani M."/>
            <person name="Okamoto T."/>
            <person name="Okumura M."/>
            <person name="Phillips J."/>
            <person name="Pollak B."/>
            <person name="Reinders A."/>
            <person name="Rovekamp M."/>
            <person name="Sano R."/>
            <person name="Sawa S."/>
            <person name="Schmid M.W."/>
            <person name="Shirakawa M."/>
            <person name="Solano R."/>
            <person name="Spunde A."/>
            <person name="Suetsugu N."/>
            <person name="Sugano S."/>
            <person name="Sugiyama A."/>
            <person name="Sun R."/>
            <person name="Suzuki Y."/>
            <person name="Takenaka M."/>
            <person name="Takezawa D."/>
            <person name="Tomogane H."/>
            <person name="Tsuzuki M."/>
            <person name="Ueda T."/>
            <person name="Umeda M."/>
            <person name="Ward J.M."/>
            <person name="Watanabe Y."/>
            <person name="Yazaki K."/>
            <person name="Yokoyama R."/>
            <person name="Yoshitake Y."/>
            <person name="Yotsui I."/>
            <person name="Zachgo S."/>
            <person name="Schmutz J."/>
        </authorList>
    </citation>
    <scope>NUCLEOTIDE SEQUENCE [LARGE SCALE GENOMIC DNA]</scope>
    <source>
        <strain evidence="4">Tak-1</strain>
    </source>
</reference>
<dbReference type="Proteomes" id="UP000244005">
    <property type="component" value="Unassembled WGS sequence"/>
</dbReference>
<dbReference type="PANTHER" id="PTHR46153:SF2">
    <property type="entry name" value="ACYL CARRIER PROTEIN"/>
    <property type="match status" value="1"/>
</dbReference>
<sequence length="181" mass="19750">MASCAVGGASGASGVRPKAPWRRNLKFAMLLITILLLLMSIVHVLVQPSVYFHEKHLAAYGGVKAFIVCPQETKLHSHEHGGRSSETFNTLSARCAALSRTLQTSKNIINKILLVNTEHIDVGTKFADIGDSLDKIEILTALQTQFNVTLSEDIVPKISTVGEVVALIEQLRYNKISRANT</sequence>
<accession>A0A2R6WI75</accession>
<dbReference type="EMBL" id="KZ772759">
    <property type="protein sequence ID" value="PTQ33565.1"/>
    <property type="molecule type" value="Genomic_DNA"/>
</dbReference>
<evidence type="ECO:0000259" key="2">
    <source>
        <dbReference type="PROSITE" id="PS50075"/>
    </source>
</evidence>
<evidence type="ECO:0000313" key="3">
    <source>
        <dbReference type="EMBL" id="PTQ33565.1"/>
    </source>
</evidence>
<gene>
    <name evidence="3" type="ORF">MARPO_0087s0008</name>
</gene>
<dbReference type="SUPFAM" id="SSF47336">
    <property type="entry name" value="ACP-like"/>
    <property type="match status" value="1"/>
</dbReference>
<dbReference type="OrthoDB" id="448946at2759"/>
<keyword evidence="4" id="KW-1185">Reference proteome</keyword>
<dbReference type="AlphaFoldDB" id="A0A2R6WI75"/>
<dbReference type="InterPro" id="IPR009081">
    <property type="entry name" value="PP-bd_ACP"/>
</dbReference>
<protein>
    <recommendedName>
        <fullName evidence="2">Carrier domain-containing protein</fullName>
    </recommendedName>
</protein>
<feature type="domain" description="Carrier" evidence="2">
    <location>
        <begin position="96"/>
        <end position="172"/>
    </location>
</feature>
<dbReference type="Gramene" id="Mp4g05830.2">
    <property type="protein sequence ID" value="Mp4g05830.2.cds"/>
    <property type="gene ID" value="Mp4g05830"/>
</dbReference>
<dbReference type="InterPro" id="IPR044813">
    <property type="entry name" value="ACP_chloroplastic"/>
</dbReference>
<dbReference type="GO" id="GO:0000036">
    <property type="term" value="F:acyl carrier activity"/>
    <property type="evidence" value="ECO:0007669"/>
    <property type="project" value="InterPro"/>
</dbReference>
<dbReference type="InterPro" id="IPR036736">
    <property type="entry name" value="ACP-like_sf"/>
</dbReference>
<feature type="transmembrane region" description="Helical" evidence="1">
    <location>
        <begin position="27"/>
        <end position="46"/>
    </location>
</feature>
<keyword evidence="1" id="KW-0812">Transmembrane</keyword>
<dbReference type="Gene3D" id="1.10.1200.10">
    <property type="entry name" value="ACP-like"/>
    <property type="match status" value="1"/>
</dbReference>
<keyword evidence="1" id="KW-0472">Membrane</keyword>